<proteinExistence type="predicted"/>
<organism evidence="1 2">
    <name type="scientific">Hoeflea algicola</name>
    <dbReference type="NCBI Taxonomy" id="2983763"/>
    <lineage>
        <taxon>Bacteria</taxon>
        <taxon>Pseudomonadati</taxon>
        <taxon>Pseudomonadota</taxon>
        <taxon>Alphaproteobacteria</taxon>
        <taxon>Hyphomicrobiales</taxon>
        <taxon>Rhizobiaceae</taxon>
        <taxon>Hoeflea</taxon>
    </lineage>
</organism>
<keyword evidence="2" id="KW-1185">Reference proteome</keyword>
<name>A0ABT3Z5X3_9HYPH</name>
<protein>
    <recommendedName>
        <fullName evidence="3">DUF465 domain-containing protein</fullName>
    </recommendedName>
</protein>
<evidence type="ECO:0000313" key="1">
    <source>
        <dbReference type="EMBL" id="MCY0147180.1"/>
    </source>
</evidence>
<sequence>MKLEPETKVEIDKLKGRYKDLGGSIDDLLEAISRGSTGTSEKMLSTELHRARMELASIARRLQGLQNDDD</sequence>
<gene>
    <name evidence="1" type="ORF">OEG84_05480</name>
</gene>
<dbReference type="Proteomes" id="UP001073227">
    <property type="component" value="Unassembled WGS sequence"/>
</dbReference>
<comment type="caution">
    <text evidence="1">The sequence shown here is derived from an EMBL/GenBank/DDBJ whole genome shotgun (WGS) entry which is preliminary data.</text>
</comment>
<dbReference type="RefSeq" id="WP_267652789.1">
    <property type="nucleotide sequence ID" value="NZ_JAOVZR010000001.1"/>
</dbReference>
<dbReference type="EMBL" id="JAOVZR010000001">
    <property type="protein sequence ID" value="MCY0147180.1"/>
    <property type="molecule type" value="Genomic_DNA"/>
</dbReference>
<reference evidence="1" key="1">
    <citation type="submission" date="2022-10" db="EMBL/GenBank/DDBJ databases">
        <title>Hoeflea sp. G2-23, isolated from marine algae.</title>
        <authorList>
            <person name="Kristyanto S."/>
            <person name="Kim J.M."/>
            <person name="Jeon C.O."/>
        </authorList>
    </citation>
    <scope>NUCLEOTIDE SEQUENCE</scope>
    <source>
        <strain evidence="1">G2-23</strain>
    </source>
</reference>
<accession>A0ABT3Z5X3</accession>
<evidence type="ECO:0000313" key="2">
    <source>
        <dbReference type="Proteomes" id="UP001073227"/>
    </source>
</evidence>
<evidence type="ECO:0008006" key="3">
    <source>
        <dbReference type="Google" id="ProtNLM"/>
    </source>
</evidence>